<dbReference type="VEuPathDB" id="FungiDB:BCV72DRAFT_328229"/>
<keyword evidence="3" id="KW-0472">Membrane</keyword>
<organism evidence="5">
    <name type="scientific">Rhizopus microsporus var. microsporus</name>
    <dbReference type="NCBI Taxonomy" id="86635"/>
    <lineage>
        <taxon>Eukaryota</taxon>
        <taxon>Fungi</taxon>
        <taxon>Fungi incertae sedis</taxon>
        <taxon>Mucoromycota</taxon>
        <taxon>Mucoromycotina</taxon>
        <taxon>Mucoromycetes</taxon>
        <taxon>Mucorales</taxon>
        <taxon>Mucorineae</taxon>
        <taxon>Rhizopodaceae</taxon>
        <taxon>Rhizopus</taxon>
    </lineage>
</organism>
<dbReference type="PANTHER" id="PTHR48043:SF145">
    <property type="entry name" value="FI06409P-RELATED"/>
    <property type="match status" value="1"/>
</dbReference>
<dbReference type="SUPFAM" id="SSF53756">
    <property type="entry name" value="UDP-Glycosyltransferase/glycogen phosphorylase"/>
    <property type="match status" value="1"/>
</dbReference>
<dbReference type="InterPro" id="IPR002213">
    <property type="entry name" value="UDP_glucos_trans"/>
</dbReference>
<evidence type="ECO:0000256" key="4">
    <source>
        <dbReference type="SAM" id="SignalP"/>
    </source>
</evidence>
<dbReference type="OrthoDB" id="5835829at2759"/>
<dbReference type="EMBL" id="KV921918">
    <property type="protein sequence ID" value="ORE06707.1"/>
    <property type="molecule type" value="Genomic_DNA"/>
</dbReference>
<proteinExistence type="predicted"/>
<keyword evidence="4" id="KW-0732">Signal</keyword>
<accession>A0A1X0R3U5</accession>
<evidence type="ECO:0000256" key="1">
    <source>
        <dbReference type="ARBA" id="ARBA00022676"/>
    </source>
</evidence>
<feature type="transmembrane region" description="Helical" evidence="3">
    <location>
        <begin position="516"/>
        <end position="536"/>
    </location>
</feature>
<dbReference type="Pfam" id="PF00201">
    <property type="entry name" value="UDPGT"/>
    <property type="match status" value="1"/>
</dbReference>
<evidence type="ECO:0000256" key="2">
    <source>
        <dbReference type="ARBA" id="ARBA00022679"/>
    </source>
</evidence>
<dbReference type="Proteomes" id="UP000242414">
    <property type="component" value="Unassembled WGS sequence"/>
</dbReference>
<feature type="signal peptide" evidence="4">
    <location>
        <begin position="1"/>
        <end position="22"/>
    </location>
</feature>
<feature type="chain" id="PRO_5012981624" evidence="4">
    <location>
        <begin position="23"/>
        <end position="562"/>
    </location>
</feature>
<gene>
    <name evidence="5" type="ORF">BCV72DRAFT_328229</name>
</gene>
<keyword evidence="3" id="KW-0812">Transmembrane</keyword>
<keyword evidence="3" id="KW-1133">Transmembrane helix</keyword>
<sequence>MKLATISLALLLTASNFVFGSAEQTTFDLEPDFRTQKNILFSCSAGGSSHIVWVLSILEELQVRGHHTIYYTREDQTKFIKSFPSIELDIGGPAMMTKEHYITFFSKKLQEMSPVDFFVDITKLLINQSFDDYFKHREIFIKKKVDLVICDHFTTACADAAHDAKIPFIVTSAFALSPDSSAPYINSDILAAHHPTVKSLSFYERLQDKVINPLHFLLKIRPTIEEFNKKMRAAGLEPASSPMEKWQDSFKLANSFFGFEPSRPVGPLVEVIGPIIPKTHPVLNTDLQQFLDNHRRVVYVAFGQMAIPSPKDIQLILTSLLENMEAGKLDGVIWGTRGIQDLFPEYLTTRSNTTYDVKSFFDKPANGSNIAFVNWAPQVAILHHPSTAMFITHGGAGSLFESMYEGVPVAIFPFFGDQPGNAKTMEEIGIGRWLKRDYDQSTATALIEEILEDKTGKYKRNINRFKAIAQIRSRSGVTRGADVVEEALFTHEDGKITHRRDVRRELSFIKAYNLDIYAFVAAFLVASVSSAGYLVYKAYLYIQKNTDLLAQQRSKSQKLKKI</sequence>
<name>A0A1X0R3U5_RHIZD</name>
<dbReference type="AlphaFoldDB" id="A0A1X0R3U5"/>
<dbReference type="CDD" id="cd03784">
    <property type="entry name" value="GT1_Gtf-like"/>
    <property type="match status" value="1"/>
</dbReference>
<dbReference type="PANTHER" id="PTHR48043">
    <property type="entry name" value="EG:EG0003.4 PROTEIN-RELATED"/>
    <property type="match status" value="1"/>
</dbReference>
<keyword evidence="2 5" id="KW-0808">Transferase</keyword>
<evidence type="ECO:0000313" key="5">
    <source>
        <dbReference type="EMBL" id="ORE06707.1"/>
    </source>
</evidence>
<reference evidence="5" key="1">
    <citation type="journal article" date="2016" name="Proc. Natl. Acad. Sci. U.S.A.">
        <title>Lipid metabolic changes in an early divergent fungus govern the establishment of a mutualistic symbiosis with endobacteria.</title>
        <authorList>
            <person name="Lastovetsky O.A."/>
            <person name="Gaspar M.L."/>
            <person name="Mondo S.J."/>
            <person name="LaButti K.M."/>
            <person name="Sandor L."/>
            <person name="Grigoriev I.V."/>
            <person name="Henry S.A."/>
            <person name="Pawlowska T.E."/>
        </authorList>
    </citation>
    <scope>NUCLEOTIDE SEQUENCE [LARGE SCALE GENOMIC DNA]</scope>
    <source>
        <strain evidence="5">ATCC 52814</strain>
    </source>
</reference>
<keyword evidence="1" id="KW-0328">Glycosyltransferase</keyword>
<dbReference type="Gene3D" id="3.40.50.2000">
    <property type="entry name" value="Glycogen Phosphorylase B"/>
    <property type="match status" value="2"/>
</dbReference>
<evidence type="ECO:0000256" key="3">
    <source>
        <dbReference type="SAM" id="Phobius"/>
    </source>
</evidence>
<protein>
    <submittedName>
        <fullName evidence="5">UDP-Glycosyltransferase/glycogen phosphorylase</fullName>
    </submittedName>
</protein>
<dbReference type="GO" id="GO:0008194">
    <property type="term" value="F:UDP-glycosyltransferase activity"/>
    <property type="evidence" value="ECO:0007669"/>
    <property type="project" value="InterPro"/>
</dbReference>
<dbReference type="InterPro" id="IPR050271">
    <property type="entry name" value="UDP-glycosyltransferase"/>
</dbReference>